<sequence>MSTLSTLTINSTAALSTDFTETEQRIFIISHDENQVNHHTQIHQRLSNNSNNSKVYLNDWHNLSHKSDSLDGQDLIEHLENSGYLFSEEPSIAFSSWFKRLTDDSLANRVTTERNHLNKWVKYTYASDDTNVTQCSTDGEKWLRCN</sequence>
<accession>A0A5S3V6M7</accession>
<evidence type="ECO:0000313" key="1">
    <source>
        <dbReference type="EMBL" id="TMO67331.1"/>
    </source>
</evidence>
<reference evidence="1 2" key="1">
    <citation type="submission" date="2018-01" db="EMBL/GenBank/DDBJ databases">
        <authorList>
            <person name="Paulsen S."/>
            <person name="Gram L.K."/>
        </authorList>
    </citation>
    <scope>NUCLEOTIDE SEQUENCE [LARGE SCALE GENOMIC DNA]</scope>
    <source>
        <strain evidence="1 2">S3790</strain>
    </source>
</reference>
<comment type="caution">
    <text evidence="1">The sequence shown here is derived from an EMBL/GenBank/DDBJ whole genome shotgun (WGS) entry which is preliminary data.</text>
</comment>
<evidence type="ECO:0000313" key="2">
    <source>
        <dbReference type="Proteomes" id="UP000307217"/>
    </source>
</evidence>
<protein>
    <submittedName>
        <fullName evidence="1">Uncharacterized protein</fullName>
    </submittedName>
</protein>
<dbReference type="RefSeq" id="WP_138592461.1">
    <property type="nucleotide sequence ID" value="NZ_PNBX01000060.1"/>
</dbReference>
<gene>
    <name evidence="1" type="ORF">CWC19_14085</name>
</gene>
<organism evidence="1 2">
    <name type="scientific">Pseudoalteromonas aurantia</name>
    <dbReference type="NCBI Taxonomy" id="43654"/>
    <lineage>
        <taxon>Bacteria</taxon>
        <taxon>Pseudomonadati</taxon>
        <taxon>Pseudomonadota</taxon>
        <taxon>Gammaproteobacteria</taxon>
        <taxon>Alteromonadales</taxon>
        <taxon>Pseudoalteromonadaceae</taxon>
        <taxon>Pseudoalteromonas</taxon>
    </lineage>
</organism>
<dbReference type="EMBL" id="PNBX01000060">
    <property type="protein sequence ID" value="TMO67331.1"/>
    <property type="molecule type" value="Genomic_DNA"/>
</dbReference>
<dbReference type="OrthoDB" id="5592666at2"/>
<dbReference type="AlphaFoldDB" id="A0A5S3V6M7"/>
<reference evidence="2" key="2">
    <citation type="submission" date="2019-06" db="EMBL/GenBank/DDBJ databases">
        <title>Co-occurence of chitin degradation, pigmentation and bioactivity in marine Pseudoalteromonas.</title>
        <authorList>
            <person name="Sonnenschein E.C."/>
            <person name="Bech P.K."/>
        </authorList>
    </citation>
    <scope>NUCLEOTIDE SEQUENCE [LARGE SCALE GENOMIC DNA]</scope>
    <source>
        <strain evidence="2">S3790</strain>
    </source>
</reference>
<name>A0A5S3V6M7_9GAMM</name>
<proteinExistence type="predicted"/>
<dbReference type="Proteomes" id="UP000307217">
    <property type="component" value="Unassembled WGS sequence"/>
</dbReference>